<dbReference type="InterPro" id="IPR013083">
    <property type="entry name" value="Znf_RING/FYVE/PHD"/>
</dbReference>
<dbReference type="GO" id="GO:0008270">
    <property type="term" value="F:zinc ion binding"/>
    <property type="evidence" value="ECO:0007669"/>
    <property type="project" value="UniProtKB-KW"/>
</dbReference>
<dbReference type="Gene3D" id="3.30.40.10">
    <property type="entry name" value="Zinc/RING finger domain, C3HC4 (zinc finger)"/>
    <property type="match status" value="1"/>
</dbReference>
<dbReference type="OrthoDB" id="3687364at2759"/>
<dbReference type="EMBL" id="MU006776">
    <property type="protein sequence ID" value="KAF2646749.1"/>
    <property type="molecule type" value="Genomic_DNA"/>
</dbReference>
<feature type="region of interest" description="Disordered" evidence="2">
    <location>
        <begin position="461"/>
        <end position="511"/>
    </location>
</feature>
<dbReference type="PROSITE" id="PS50089">
    <property type="entry name" value="ZF_RING_2"/>
    <property type="match status" value="1"/>
</dbReference>
<accession>A0A6A6SG55</accession>
<feature type="domain" description="RING-type" evidence="3">
    <location>
        <begin position="339"/>
        <end position="380"/>
    </location>
</feature>
<evidence type="ECO:0000256" key="1">
    <source>
        <dbReference type="PROSITE-ProRule" id="PRU00175"/>
    </source>
</evidence>
<proteinExistence type="predicted"/>
<keyword evidence="1" id="KW-0479">Metal-binding</keyword>
<evidence type="ECO:0000313" key="5">
    <source>
        <dbReference type="Proteomes" id="UP000799753"/>
    </source>
</evidence>
<organism evidence="4 5">
    <name type="scientific">Massarina eburnea CBS 473.64</name>
    <dbReference type="NCBI Taxonomy" id="1395130"/>
    <lineage>
        <taxon>Eukaryota</taxon>
        <taxon>Fungi</taxon>
        <taxon>Dikarya</taxon>
        <taxon>Ascomycota</taxon>
        <taxon>Pezizomycotina</taxon>
        <taxon>Dothideomycetes</taxon>
        <taxon>Pleosporomycetidae</taxon>
        <taxon>Pleosporales</taxon>
        <taxon>Massarineae</taxon>
        <taxon>Massarinaceae</taxon>
        <taxon>Massarina</taxon>
    </lineage>
</organism>
<dbReference type="InterPro" id="IPR001841">
    <property type="entry name" value="Znf_RING"/>
</dbReference>
<dbReference type="Proteomes" id="UP000799753">
    <property type="component" value="Unassembled WGS sequence"/>
</dbReference>
<keyword evidence="1" id="KW-0863">Zinc-finger</keyword>
<keyword evidence="5" id="KW-1185">Reference proteome</keyword>
<evidence type="ECO:0000259" key="3">
    <source>
        <dbReference type="PROSITE" id="PS50089"/>
    </source>
</evidence>
<protein>
    <recommendedName>
        <fullName evidence="3">RING-type domain-containing protein</fullName>
    </recommendedName>
</protein>
<dbReference type="SUPFAM" id="SSF57850">
    <property type="entry name" value="RING/U-box"/>
    <property type="match status" value="1"/>
</dbReference>
<sequence length="511" mass="59193">MFRNRRQLQLAADAMDPSTAMKRDVNRLLHRMIDLIPSGRIVWINEEPGYCIRDAVCLMNQQTAERFLVETRALGTRLLRVILHFDDNENAEEDEEARDAEYNVYVRNHLLMQLAARLLQYHIESKPFFPLPKLNIHDRSVFIDHATVRHWNRDFLQICSQRILYLQRRSSAGLELYTETGSDRYMVGDEQDALLMDRDELKAELNPLSLDDFFTSDEREEFISLEWEIFIRLVGYLTFVRLELDHIIDDCLDVAESRDSLGPPPLLHEYTTPCLDEVLKKFKETGEEEALVCPVCFDSFPRARLTLGHGDRKVEPNNPACNHYVSDEYLASFPPGTPCHECNGSRVEQPLRTRCGHVLGQDCLTTWIGADDNLTCPHCRGDLYGPEMHLPRVAKIQVARMQEVIRQCEGLDEGVDRFLAMGRDITHNFSFGFLLFKLRNLAFTFGHAKFQLLLMFGLLDEDEEEDEDEEDDDEDEGMEMNEEDAIEDWDSEEEEEEEEEGEGEGEVQDEA</sequence>
<keyword evidence="1" id="KW-0862">Zinc</keyword>
<evidence type="ECO:0000313" key="4">
    <source>
        <dbReference type="EMBL" id="KAF2646749.1"/>
    </source>
</evidence>
<reference evidence="4" key="1">
    <citation type="journal article" date="2020" name="Stud. Mycol.">
        <title>101 Dothideomycetes genomes: a test case for predicting lifestyles and emergence of pathogens.</title>
        <authorList>
            <person name="Haridas S."/>
            <person name="Albert R."/>
            <person name="Binder M."/>
            <person name="Bloem J."/>
            <person name="Labutti K."/>
            <person name="Salamov A."/>
            <person name="Andreopoulos B."/>
            <person name="Baker S."/>
            <person name="Barry K."/>
            <person name="Bills G."/>
            <person name="Bluhm B."/>
            <person name="Cannon C."/>
            <person name="Castanera R."/>
            <person name="Culley D."/>
            <person name="Daum C."/>
            <person name="Ezra D."/>
            <person name="Gonzalez J."/>
            <person name="Henrissat B."/>
            <person name="Kuo A."/>
            <person name="Liang C."/>
            <person name="Lipzen A."/>
            <person name="Lutzoni F."/>
            <person name="Magnuson J."/>
            <person name="Mondo S."/>
            <person name="Nolan M."/>
            <person name="Ohm R."/>
            <person name="Pangilinan J."/>
            <person name="Park H.-J."/>
            <person name="Ramirez L."/>
            <person name="Alfaro M."/>
            <person name="Sun H."/>
            <person name="Tritt A."/>
            <person name="Yoshinaga Y."/>
            <person name="Zwiers L.-H."/>
            <person name="Turgeon B."/>
            <person name="Goodwin S."/>
            <person name="Spatafora J."/>
            <person name="Crous P."/>
            <person name="Grigoriev I."/>
        </authorList>
    </citation>
    <scope>NUCLEOTIDE SEQUENCE</scope>
    <source>
        <strain evidence="4">CBS 473.64</strain>
    </source>
</reference>
<dbReference type="AlphaFoldDB" id="A0A6A6SG55"/>
<evidence type="ECO:0000256" key="2">
    <source>
        <dbReference type="SAM" id="MobiDB-lite"/>
    </source>
</evidence>
<name>A0A6A6SG55_9PLEO</name>
<gene>
    <name evidence="4" type="ORF">P280DRAFT_525762</name>
</gene>